<dbReference type="Pfam" id="PF06439">
    <property type="entry name" value="3keto-disac_hyd"/>
    <property type="match status" value="1"/>
</dbReference>
<dbReference type="EMBL" id="VYTZ01000005">
    <property type="protein sequence ID" value="KAA9378633.1"/>
    <property type="molecule type" value="Genomic_DNA"/>
</dbReference>
<sequence>MCASRARWVPARRQGRDGVRPRRDRRRVLGKGTTRVRLPRRIPAARGRRALAGALLAVAAVACGGSAPPSRGSASPATAAGAVSCAVPDARPTVRFLDADTGVANRAAGGGCTVNDLVDDERAWPDHGAFTAHVDEVARRLSRSGVISEPERAALTRTADRSGIGRPDGPRPYRWIFDGTRASFGDWGYVGDRGFALRDDGTVVTVATPAGGGLGLLWYRPERFGDFSLRLRFRDERAGGADARSNGGVFVRFPGVDPAAHPECGTGDPAWVAVNCGHEIQINDTPEGGAGDPSKTGSVYGFADLGLARARPTAKGVWNDLEIRVVGQHYTVIRDGEVVNEFDNVPGLPFPGRPADPGTSGRQFARGHIGLQNHDGGSVIAFRDIRVRDLGR</sequence>
<evidence type="ECO:0000313" key="3">
    <source>
        <dbReference type="EMBL" id="KAA9378633.1"/>
    </source>
</evidence>
<reference evidence="3 4" key="1">
    <citation type="submission" date="2019-09" db="EMBL/GenBank/DDBJ databases">
        <title>Screening of Novel Bioactive Compounds from Soil-Associated.</title>
        <authorList>
            <person name="Gong X."/>
        </authorList>
    </citation>
    <scope>NUCLEOTIDE SEQUENCE [LARGE SCALE GENOMIC DNA]</scope>
    <source>
        <strain evidence="3 4">Gxj-6</strain>
    </source>
</reference>
<evidence type="ECO:0000259" key="2">
    <source>
        <dbReference type="Pfam" id="PF06439"/>
    </source>
</evidence>
<feature type="region of interest" description="Disordered" evidence="1">
    <location>
        <begin position="1"/>
        <end position="23"/>
    </location>
</feature>
<dbReference type="Gene3D" id="2.60.120.560">
    <property type="entry name" value="Exo-inulinase, domain 1"/>
    <property type="match status" value="1"/>
</dbReference>
<gene>
    <name evidence="3" type="ORF">F5972_17105</name>
</gene>
<keyword evidence="4" id="KW-1185">Reference proteome</keyword>
<protein>
    <submittedName>
        <fullName evidence="3">DUF1080 domain-containing protein</fullName>
    </submittedName>
</protein>
<dbReference type="GO" id="GO:0016787">
    <property type="term" value="F:hydrolase activity"/>
    <property type="evidence" value="ECO:0007669"/>
    <property type="project" value="InterPro"/>
</dbReference>
<evidence type="ECO:0000256" key="1">
    <source>
        <dbReference type="SAM" id="MobiDB-lite"/>
    </source>
</evidence>
<name>A0A5J5K3E6_9ACTN</name>
<evidence type="ECO:0000313" key="4">
    <source>
        <dbReference type="Proteomes" id="UP000327011"/>
    </source>
</evidence>
<dbReference type="Proteomes" id="UP000327011">
    <property type="component" value="Unassembled WGS sequence"/>
</dbReference>
<dbReference type="AlphaFoldDB" id="A0A5J5K3E6"/>
<organism evidence="3 4">
    <name type="scientific">Microbispora cellulosiformans</name>
    <dbReference type="NCBI Taxonomy" id="2614688"/>
    <lineage>
        <taxon>Bacteria</taxon>
        <taxon>Bacillati</taxon>
        <taxon>Actinomycetota</taxon>
        <taxon>Actinomycetes</taxon>
        <taxon>Streptosporangiales</taxon>
        <taxon>Streptosporangiaceae</taxon>
        <taxon>Microbispora</taxon>
    </lineage>
</organism>
<feature type="domain" description="3-keto-alpha-glucoside-1,2-lyase/3-keto-2-hydroxy-glucal hydratase" evidence="2">
    <location>
        <begin position="176"/>
        <end position="388"/>
    </location>
</feature>
<accession>A0A5J5K3E6</accession>
<proteinExistence type="predicted"/>
<comment type="caution">
    <text evidence="3">The sequence shown here is derived from an EMBL/GenBank/DDBJ whole genome shotgun (WGS) entry which is preliminary data.</text>
</comment>
<dbReference type="InterPro" id="IPR010496">
    <property type="entry name" value="AL/BT2_dom"/>
</dbReference>